<dbReference type="Proteomes" id="UP000592216">
    <property type="component" value="Unassembled WGS sequence"/>
</dbReference>
<comment type="caution">
    <text evidence="2">The sequence shown here is derived from an EMBL/GenBank/DDBJ whole genome shotgun (WGS) entry which is preliminary data.</text>
</comment>
<dbReference type="RefSeq" id="WP_177156447.1">
    <property type="nucleotide sequence ID" value="NZ_JABCJE010000001.1"/>
</dbReference>
<name>A0A850Q7U2_9RHOB</name>
<sequence length="194" mass="20400">MAICLATFAPHVAAQDTGGQNLARLDWKGVSVGITQTLPESDLSRCDTDCLPPLTPHRGIIPVAEAEVIGFLRNQVTEGTGLLIDVRSAQAYAAGSIPGALNIPLELLRDTNPYRADILKAFGAMDAPSNTLDFATARSVLVFGDGPLDPDAASAASQLVQAGYPARQVLYYRGGLQSWQLMGLNIAEPKGAPS</sequence>
<protein>
    <submittedName>
        <fullName evidence="2">Rhodanese-like domain-containing protein</fullName>
    </submittedName>
</protein>
<evidence type="ECO:0000259" key="1">
    <source>
        <dbReference type="PROSITE" id="PS50206"/>
    </source>
</evidence>
<dbReference type="EMBL" id="JABCJE010000001">
    <property type="protein sequence ID" value="NVO22041.1"/>
    <property type="molecule type" value="Genomic_DNA"/>
</dbReference>
<dbReference type="PROSITE" id="PS50206">
    <property type="entry name" value="RHODANESE_3"/>
    <property type="match status" value="1"/>
</dbReference>
<organism evidence="2 3">
    <name type="scientific">Donghicola mangrovi</name>
    <dbReference type="NCBI Taxonomy" id="2729614"/>
    <lineage>
        <taxon>Bacteria</taxon>
        <taxon>Pseudomonadati</taxon>
        <taxon>Pseudomonadota</taxon>
        <taxon>Alphaproteobacteria</taxon>
        <taxon>Rhodobacterales</taxon>
        <taxon>Roseobacteraceae</taxon>
        <taxon>Donghicola</taxon>
    </lineage>
</organism>
<dbReference type="Pfam" id="PF00581">
    <property type="entry name" value="Rhodanese"/>
    <property type="match status" value="1"/>
</dbReference>
<dbReference type="InterPro" id="IPR036873">
    <property type="entry name" value="Rhodanese-like_dom_sf"/>
</dbReference>
<dbReference type="Gene3D" id="3.40.250.10">
    <property type="entry name" value="Rhodanese-like domain"/>
    <property type="match status" value="1"/>
</dbReference>
<dbReference type="InterPro" id="IPR001763">
    <property type="entry name" value="Rhodanese-like_dom"/>
</dbReference>
<dbReference type="SMART" id="SM00450">
    <property type="entry name" value="RHOD"/>
    <property type="match status" value="1"/>
</dbReference>
<dbReference type="CDD" id="cd00158">
    <property type="entry name" value="RHOD"/>
    <property type="match status" value="1"/>
</dbReference>
<feature type="domain" description="Rhodanese" evidence="1">
    <location>
        <begin position="77"/>
        <end position="188"/>
    </location>
</feature>
<evidence type="ECO:0000313" key="3">
    <source>
        <dbReference type="Proteomes" id="UP000592216"/>
    </source>
</evidence>
<dbReference type="SUPFAM" id="SSF52821">
    <property type="entry name" value="Rhodanese/Cell cycle control phosphatase"/>
    <property type="match status" value="1"/>
</dbReference>
<reference evidence="2 3" key="1">
    <citation type="submission" date="2020-04" db="EMBL/GenBank/DDBJ databases">
        <title>Donghicola sp., a member of the Rhodobacteraceae family isolated from mangrove forest in Thailand.</title>
        <authorList>
            <person name="Charoenyingcharoen P."/>
            <person name="Yukphan P."/>
        </authorList>
    </citation>
    <scope>NUCLEOTIDE SEQUENCE [LARGE SCALE GENOMIC DNA]</scope>
    <source>
        <strain evidence="2 3">B5-SW-15</strain>
    </source>
</reference>
<gene>
    <name evidence="2" type="ORF">HJ536_01615</name>
</gene>
<proteinExistence type="predicted"/>
<dbReference type="AlphaFoldDB" id="A0A850Q7U2"/>
<accession>A0A850Q7U2</accession>
<evidence type="ECO:0000313" key="2">
    <source>
        <dbReference type="EMBL" id="NVO22041.1"/>
    </source>
</evidence>